<comment type="similarity">
    <text evidence="2">Belongs to the PA-phosphatase related phosphoesterase family.</text>
</comment>
<evidence type="ECO:0000256" key="4">
    <source>
        <dbReference type="ARBA" id="ARBA00022989"/>
    </source>
</evidence>
<dbReference type="Gene3D" id="1.20.144.10">
    <property type="entry name" value="Phosphatidic acid phosphatase type 2/haloperoxidase"/>
    <property type="match status" value="1"/>
</dbReference>
<evidence type="ECO:0000256" key="2">
    <source>
        <dbReference type="ARBA" id="ARBA00008816"/>
    </source>
</evidence>
<gene>
    <name evidence="8" type="ORF">EC973_008207</name>
</gene>
<proteinExistence type="inferred from homology"/>
<dbReference type="CDD" id="cd03390">
    <property type="entry name" value="PAP2_containing_1_like"/>
    <property type="match status" value="1"/>
</dbReference>
<name>A0A8H7EQE8_9FUNG</name>
<protein>
    <recommendedName>
        <fullName evidence="7">Phosphatidic acid phosphatase type 2/haloperoxidase domain-containing protein</fullName>
    </recommendedName>
</protein>
<dbReference type="PANTHER" id="PTHR10165:SF35">
    <property type="entry name" value="RE23632P"/>
    <property type="match status" value="1"/>
</dbReference>
<feature type="transmembrane region" description="Helical" evidence="6">
    <location>
        <begin position="97"/>
        <end position="118"/>
    </location>
</feature>
<keyword evidence="9" id="KW-1185">Reference proteome</keyword>
<keyword evidence="5 6" id="KW-0472">Membrane</keyword>
<evidence type="ECO:0000256" key="3">
    <source>
        <dbReference type="ARBA" id="ARBA00022692"/>
    </source>
</evidence>
<organism evidence="8 9">
    <name type="scientific">Apophysomyces ossiformis</name>
    <dbReference type="NCBI Taxonomy" id="679940"/>
    <lineage>
        <taxon>Eukaryota</taxon>
        <taxon>Fungi</taxon>
        <taxon>Fungi incertae sedis</taxon>
        <taxon>Mucoromycota</taxon>
        <taxon>Mucoromycotina</taxon>
        <taxon>Mucoromycetes</taxon>
        <taxon>Mucorales</taxon>
        <taxon>Mucorineae</taxon>
        <taxon>Mucoraceae</taxon>
        <taxon>Apophysomyces</taxon>
    </lineage>
</organism>
<dbReference type="SUPFAM" id="SSF48317">
    <property type="entry name" value="Acid phosphatase/Vanadium-dependent haloperoxidase"/>
    <property type="match status" value="1"/>
</dbReference>
<dbReference type="SMART" id="SM00014">
    <property type="entry name" value="acidPPc"/>
    <property type="match status" value="1"/>
</dbReference>
<feature type="transmembrane region" description="Helical" evidence="6">
    <location>
        <begin position="167"/>
        <end position="185"/>
    </location>
</feature>
<feature type="transmembrane region" description="Helical" evidence="6">
    <location>
        <begin position="223"/>
        <end position="242"/>
    </location>
</feature>
<dbReference type="GO" id="GO:0008195">
    <property type="term" value="F:phosphatidate phosphatase activity"/>
    <property type="evidence" value="ECO:0007669"/>
    <property type="project" value="TreeGrafter"/>
</dbReference>
<dbReference type="GO" id="GO:0006644">
    <property type="term" value="P:phospholipid metabolic process"/>
    <property type="evidence" value="ECO:0007669"/>
    <property type="project" value="InterPro"/>
</dbReference>
<evidence type="ECO:0000256" key="5">
    <source>
        <dbReference type="ARBA" id="ARBA00023136"/>
    </source>
</evidence>
<sequence length="337" mass="37383">MAKLEWGNPHKRRLYISYMTDWLLVIIMAAVFFAIDLIPPFHRDFSLTDKTIMFPYTEHEAVPIWSLAFIAFLAPIIIIGIISLGMQRSVHDFHVGVLGLCLGLSMTVMLTDVIKITAGRARPDMLARCKPPLDAVDPPLGLSNYTICTTDPSLHIMKDGFKSFPSGHSSFSFAGLGYLALYIAGKMRMFDERGHTYKGFIFSFPAIGALLIAISRTRDYRHHWQDVFIGSLLGSACAYFAYRQYYPSLGHAHCHSAFEARLCPGDYNNIVASQEEGIGFSSRLRSAGADASQITDSSTFAHSSDFRLQNTSRFQVDLGNGTSSAGQVEAFEHANKT</sequence>
<dbReference type="InterPro" id="IPR000326">
    <property type="entry name" value="PAP2/HPO"/>
</dbReference>
<dbReference type="PANTHER" id="PTHR10165">
    <property type="entry name" value="LIPID PHOSPHATE PHOSPHATASE"/>
    <property type="match status" value="1"/>
</dbReference>
<evidence type="ECO:0000313" key="9">
    <source>
        <dbReference type="Proteomes" id="UP000605846"/>
    </source>
</evidence>
<dbReference type="OrthoDB" id="8907274at2759"/>
<dbReference type="Proteomes" id="UP000605846">
    <property type="component" value="Unassembled WGS sequence"/>
</dbReference>
<feature type="transmembrane region" description="Helical" evidence="6">
    <location>
        <begin position="62"/>
        <end position="85"/>
    </location>
</feature>
<dbReference type="EMBL" id="JABAYA010000069">
    <property type="protein sequence ID" value="KAF7726912.1"/>
    <property type="molecule type" value="Genomic_DNA"/>
</dbReference>
<comment type="subcellular location">
    <subcellularLocation>
        <location evidence="1">Membrane</location>
        <topology evidence="1">Multi-pass membrane protein</topology>
    </subcellularLocation>
</comment>
<reference evidence="8" key="1">
    <citation type="submission" date="2020-01" db="EMBL/GenBank/DDBJ databases">
        <title>Genome Sequencing of Three Apophysomyces-Like Fungal Strains Confirms a Novel Fungal Genus in the Mucoromycota with divergent Burkholderia-like Endosymbiotic Bacteria.</title>
        <authorList>
            <person name="Stajich J.E."/>
            <person name="Macias A.M."/>
            <person name="Carter-House D."/>
            <person name="Lovett B."/>
            <person name="Kasson L.R."/>
            <person name="Berry K."/>
            <person name="Grigoriev I."/>
            <person name="Chang Y."/>
            <person name="Spatafora J."/>
            <person name="Kasson M.T."/>
        </authorList>
    </citation>
    <scope>NUCLEOTIDE SEQUENCE</scope>
    <source>
        <strain evidence="8">NRRL A-21654</strain>
    </source>
</reference>
<feature type="transmembrane region" description="Helical" evidence="6">
    <location>
        <begin position="197"/>
        <end position="217"/>
    </location>
</feature>
<feature type="domain" description="Phosphatidic acid phosphatase type 2/haloperoxidase" evidence="7">
    <location>
        <begin position="95"/>
        <end position="242"/>
    </location>
</feature>
<evidence type="ECO:0000256" key="1">
    <source>
        <dbReference type="ARBA" id="ARBA00004141"/>
    </source>
</evidence>
<dbReference type="InterPro" id="IPR043216">
    <property type="entry name" value="PAP-like"/>
</dbReference>
<dbReference type="AlphaFoldDB" id="A0A8H7EQE8"/>
<keyword evidence="4 6" id="KW-1133">Transmembrane helix</keyword>
<evidence type="ECO:0000256" key="6">
    <source>
        <dbReference type="SAM" id="Phobius"/>
    </source>
</evidence>
<dbReference type="GO" id="GO:0016020">
    <property type="term" value="C:membrane"/>
    <property type="evidence" value="ECO:0007669"/>
    <property type="project" value="UniProtKB-SubCell"/>
</dbReference>
<keyword evidence="3 6" id="KW-0812">Transmembrane</keyword>
<dbReference type="Pfam" id="PF01569">
    <property type="entry name" value="PAP2"/>
    <property type="match status" value="1"/>
</dbReference>
<dbReference type="GO" id="GO:0046839">
    <property type="term" value="P:phospholipid dephosphorylation"/>
    <property type="evidence" value="ECO:0007669"/>
    <property type="project" value="TreeGrafter"/>
</dbReference>
<dbReference type="InterPro" id="IPR036938">
    <property type="entry name" value="PAP2/HPO_sf"/>
</dbReference>
<accession>A0A8H7EQE8</accession>
<evidence type="ECO:0000259" key="7">
    <source>
        <dbReference type="SMART" id="SM00014"/>
    </source>
</evidence>
<evidence type="ECO:0000313" key="8">
    <source>
        <dbReference type="EMBL" id="KAF7726912.1"/>
    </source>
</evidence>
<feature type="transmembrane region" description="Helical" evidence="6">
    <location>
        <begin position="21"/>
        <end position="42"/>
    </location>
</feature>
<comment type="caution">
    <text evidence="8">The sequence shown here is derived from an EMBL/GenBank/DDBJ whole genome shotgun (WGS) entry which is preliminary data.</text>
</comment>